<protein>
    <recommendedName>
        <fullName evidence="1">Peptidase S59 domain-containing protein</fullName>
    </recommendedName>
</protein>
<dbReference type="OrthoDB" id="3797628at2759"/>
<dbReference type="Pfam" id="PF04096">
    <property type="entry name" value="Nucleoporin2"/>
    <property type="match status" value="1"/>
</dbReference>
<dbReference type="InterPro" id="IPR007230">
    <property type="entry name" value="Nup98_auto-Pept-S59_dom"/>
</dbReference>
<feature type="domain" description="Peptidase S59" evidence="1">
    <location>
        <begin position="1"/>
        <end position="61"/>
    </location>
</feature>
<dbReference type="SUPFAM" id="SSF82215">
    <property type="entry name" value="C-terminal autoproteolytic domain of nucleoporin nup98"/>
    <property type="match status" value="1"/>
</dbReference>
<evidence type="ECO:0000259" key="1">
    <source>
        <dbReference type="PROSITE" id="PS51434"/>
    </source>
</evidence>
<dbReference type="InterPro" id="IPR036903">
    <property type="entry name" value="Nup98_auto-Pept-S59_dom_sf"/>
</dbReference>
<sequence>MALNNPAEVTVILKMRLSKHCDVDSLREMVEKLRLSIGRQGASFILFDPSNREWKFFIQHFSRFGFNEEEDEDMVIDDVSTEVQDPVDMNDRDVFDIDEETTLVNTTDLSHSLPTHLGLDPVKIQ</sequence>
<dbReference type="AlphaFoldDB" id="A0A2G2XLU1"/>
<evidence type="ECO:0000313" key="2">
    <source>
        <dbReference type="EMBL" id="PHT58455.1"/>
    </source>
</evidence>
<comment type="caution">
    <text evidence="2">The sequence shown here is derived from an EMBL/GenBank/DDBJ whole genome shotgun (WGS) entry which is preliminary data.</text>
</comment>
<dbReference type="GO" id="GO:0005643">
    <property type="term" value="C:nuclear pore"/>
    <property type="evidence" value="ECO:0007669"/>
    <property type="project" value="InterPro"/>
</dbReference>
<dbReference type="Proteomes" id="UP000224567">
    <property type="component" value="Unassembled WGS sequence"/>
</dbReference>
<proteinExistence type="predicted"/>
<organism evidence="2 3">
    <name type="scientific">Capsicum baccatum</name>
    <name type="common">Peruvian pepper</name>
    <dbReference type="NCBI Taxonomy" id="33114"/>
    <lineage>
        <taxon>Eukaryota</taxon>
        <taxon>Viridiplantae</taxon>
        <taxon>Streptophyta</taxon>
        <taxon>Embryophyta</taxon>
        <taxon>Tracheophyta</taxon>
        <taxon>Spermatophyta</taxon>
        <taxon>Magnoliopsida</taxon>
        <taxon>eudicotyledons</taxon>
        <taxon>Gunneridae</taxon>
        <taxon>Pentapetalae</taxon>
        <taxon>asterids</taxon>
        <taxon>lamiids</taxon>
        <taxon>Solanales</taxon>
        <taxon>Solanaceae</taxon>
        <taxon>Solanoideae</taxon>
        <taxon>Capsiceae</taxon>
        <taxon>Capsicum</taxon>
    </lineage>
</organism>
<reference evidence="2 3" key="1">
    <citation type="journal article" date="2017" name="Genome Biol.">
        <title>New reference genome sequences of hot pepper reveal the massive evolution of plant disease-resistance genes by retroduplication.</title>
        <authorList>
            <person name="Kim S."/>
            <person name="Park J."/>
            <person name="Yeom S.I."/>
            <person name="Kim Y.M."/>
            <person name="Seo E."/>
            <person name="Kim K.T."/>
            <person name="Kim M.S."/>
            <person name="Lee J.M."/>
            <person name="Cheong K."/>
            <person name="Shin H.S."/>
            <person name="Kim S.B."/>
            <person name="Han K."/>
            <person name="Lee J."/>
            <person name="Park M."/>
            <person name="Lee H.A."/>
            <person name="Lee H.Y."/>
            <person name="Lee Y."/>
            <person name="Oh S."/>
            <person name="Lee J.H."/>
            <person name="Choi E."/>
            <person name="Choi E."/>
            <person name="Lee S.E."/>
            <person name="Jeon J."/>
            <person name="Kim H."/>
            <person name="Choi G."/>
            <person name="Song H."/>
            <person name="Lee J."/>
            <person name="Lee S.C."/>
            <person name="Kwon J.K."/>
            <person name="Lee H.Y."/>
            <person name="Koo N."/>
            <person name="Hong Y."/>
            <person name="Kim R.W."/>
            <person name="Kang W.H."/>
            <person name="Huh J.H."/>
            <person name="Kang B.C."/>
            <person name="Yang T.J."/>
            <person name="Lee Y.H."/>
            <person name="Bennetzen J.L."/>
            <person name="Choi D."/>
        </authorList>
    </citation>
    <scope>NUCLEOTIDE SEQUENCE [LARGE SCALE GENOMIC DNA]</scope>
    <source>
        <strain evidence="3">cv. PBC81</strain>
    </source>
</reference>
<evidence type="ECO:0000313" key="3">
    <source>
        <dbReference type="Proteomes" id="UP000224567"/>
    </source>
</evidence>
<reference evidence="3" key="2">
    <citation type="journal article" date="2017" name="J. Anim. Genet.">
        <title>Multiple reference genome sequences of hot pepper reveal the massive evolution of plant disease resistance genes by retroduplication.</title>
        <authorList>
            <person name="Kim S."/>
            <person name="Park J."/>
            <person name="Yeom S.-I."/>
            <person name="Kim Y.-M."/>
            <person name="Seo E."/>
            <person name="Kim K.-T."/>
            <person name="Kim M.-S."/>
            <person name="Lee J.M."/>
            <person name="Cheong K."/>
            <person name="Shin H.-S."/>
            <person name="Kim S.-B."/>
            <person name="Han K."/>
            <person name="Lee J."/>
            <person name="Park M."/>
            <person name="Lee H.-A."/>
            <person name="Lee H.-Y."/>
            <person name="Lee Y."/>
            <person name="Oh S."/>
            <person name="Lee J.H."/>
            <person name="Choi E."/>
            <person name="Choi E."/>
            <person name="Lee S.E."/>
            <person name="Jeon J."/>
            <person name="Kim H."/>
            <person name="Choi G."/>
            <person name="Song H."/>
            <person name="Lee J."/>
            <person name="Lee S.-C."/>
            <person name="Kwon J.-K."/>
            <person name="Lee H.-Y."/>
            <person name="Koo N."/>
            <person name="Hong Y."/>
            <person name="Kim R.W."/>
            <person name="Kang W.-H."/>
            <person name="Huh J.H."/>
            <person name="Kang B.-C."/>
            <person name="Yang T.-J."/>
            <person name="Lee Y.-H."/>
            <person name="Bennetzen J.L."/>
            <person name="Choi D."/>
        </authorList>
    </citation>
    <scope>NUCLEOTIDE SEQUENCE [LARGE SCALE GENOMIC DNA]</scope>
    <source>
        <strain evidence="3">cv. PBC81</strain>
    </source>
</reference>
<dbReference type="EMBL" id="MLFT02000001">
    <property type="protein sequence ID" value="PHT58455.1"/>
    <property type="molecule type" value="Genomic_DNA"/>
</dbReference>
<dbReference type="STRING" id="33114.A0A2G2XLU1"/>
<name>A0A2G2XLU1_CAPBA</name>
<dbReference type="PROSITE" id="PS51434">
    <property type="entry name" value="NUP_C"/>
    <property type="match status" value="1"/>
</dbReference>
<accession>A0A2G2XLU1</accession>
<gene>
    <name evidence="2" type="ORF">CQW23_00818</name>
</gene>
<keyword evidence="3" id="KW-1185">Reference proteome</keyword>
<dbReference type="GO" id="GO:0017056">
    <property type="term" value="F:structural constituent of nuclear pore"/>
    <property type="evidence" value="ECO:0007669"/>
    <property type="project" value="InterPro"/>
</dbReference>
<dbReference type="Gene3D" id="3.30.1610.10">
    <property type="entry name" value="Peptidase S59, nucleoporin"/>
    <property type="match status" value="1"/>
</dbReference>